<feature type="transmembrane region" description="Helical" evidence="2">
    <location>
        <begin position="30"/>
        <end position="49"/>
    </location>
</feature>
<sequence>MKRASQFLNHLQFVAGIHPSIDRSVEMARVFVVAVLALSVAVAVAGRVLEEGEAYYGLEAAAAAPGLQPAASPPYASSPGGGGGGGGHSWRGGAGAILDEIWVVFRWANDAVAGGGGRTNVR</sequence>
<evidence type="ECO:0000313" key="3">
    <source>
        <dbReference type="EMBL" id="BAD46005.1"/>
    </source>
</evidence>
<keyword evidence="2" id="KW-0472">Membrane</keyword>
<dbReference type="Proteomes" id="UP000000763">
    <property type="component" value="Chromosome 6"/>
</dbReference>
<evidence type="ECO:0000313" key="4">
    <source>
        <dbReference type="EMBL" id="BAD46282.1"/>
    </source>
</evidence>
<reference evidence="5" key="3">
    <citation type="journal article" date="2005" name="Nature">
        <title>The map-based sequence of the rice genome.</title>
        <authorList>
            <consortium name="International rice genome sequencing project (IRGSP)"/>
            <person name="Matsumoto T."/>
            <person name="Wu J."/>
            <person name="Kanamori H."/>
            <person name="Katayose Y."/>
            <person name="Fujisawa M."/>
            <person name="Namiki N."/>
            <person name="Mizuno H."/>
            <person name="Yamamoto K."/>
            <person name="Antonio B.A."/>
            <person name="Baba T."/>
            <person name="Sakata K."/>
            <person name="Nagamura Y."/>
            <person name="Aoki H."/>
            <person name="Arikawa K."/>
            <person name="Arita K."/>
            <person name="Bito T."/>
            <person name="Chiden Y."/>
            <person name="Fujitsuka N."/>
            <person name="Fukunaka R."/>
            <person name="Hamada M."/>
            <person name="Harada C."/>
            <person name="Hayashi A."/>
            <person name="Hijishita S."/>
            <person name="Honda M."/>
            <person name="Hosokawa S."/>
            <person name="Ichikawa Y."/>
            <person name="Idonuma A."/>
            <person name="Iijima M."/>
            <person name="Ikeda M."/>
            <person name="Ikeno M."/>
            <person name="Ito K."/>
            <person name="Ito S."/>
            <person name="Ito T."/>
            <person name="Ito Y."/>
            <person name="Ito Y."/>
            <person name="Iwabuchi A."/>
            <person name="Kamiya K."/>
            <person name="Karasawa W."/>
            <person name="Kurita K."/>
            <person name="Katagiri S."/>
            <person name="Kikuta A."/>
            <person name="Kobayashi H."/>
            <person name="Kobayashi N."/>
            <person name="Machita K."/>
            <person name="Maehara T."/>
            <person name="Masukawa M."/>
            <person name="Mizubayashi T."/>
            <person name="Mukai Y."/>
            <person name="Nagasaki H."/>
            <person name="Nagata Y."/>
            <person name="Naito S."/>
            <person name="Nakashima M."/>
            <person name="Nakama Y."/>
            <person name="Nakamichi Y."/>
            <person name="Nakamura M."/>
            <person name="Meguro A."/>
            <person name="Negishi M."/>
            <person name="Ohta I."/>
            <person name="Ohta T."/>
            <person name="Okamoto M."/>
            <person name="Ono N."/>
            <person name="Saji S."/>
            <person name="Sakaguchi M."/>
            <person name="Sakai K."/>
            <person name="Shibata M."/>
            <person name="Shimokawa T."/>
            <person name="Song J."/>
            <person name="Takazaki Y."/>
            <person name="Terasawa K."/>
            <person name="Tsugane M."/>
            <person name="Tsuji K."/>
            <person name="Ueda S."/>
            <person name="Waki K."/>
            <person name="Yamagata H."/>
            <person name="Yamamoto M."/>
            <person name="Yamamoto S."/>
            <person name="Yamane H."/>
            <person name="Yoshiki S."/>
            <person name="Yoshihara R."/>
            <person name="Yukawa K."/>
            <person name="Zhong H."/>
            <person name="Yano M."/>
            <person name="Yuan Q."/>
            <person name="Ouyang S."/>
            <person name="Liu J."/>
            <person name="Jones K.M."/>
            <person name="Gansberger K."/>
            <person name="Moffat K."/>
            <person name="Hill J."/>
            <person name="Bera J."/>
            <person name="Fadrosh D."/>
            <person name="Jin S."/>
            <person name="Johri S."/>
            <person name="Kim M."/>
            <person name="Overton L."/>
            <person name="Reardon M."/>
            <person name="Tsitrin T."/>
            <person name="Vuong H."/>
            <person name="Weaver B."/>
            <person name="Ciecko A."/>
            <person name="Tallon L."/>
            <person name="Jackson J."/>
            <person name="Pai G."/>
            <person name="Aken S.V."/>
            <person name="Utterback T."/>
            <person name="Reidmuller S."/>
            <person name="Feldblyum T."/>
            <person name="Hsiao J."/>
            <person name="Zismann V."/>
            <person name="Iobst S."/>
            <person name="de Vazeille A.R."/>
            <person name="Buell C.R."/>
            <person name="Ying K."/>
            <person name="Li Y."/>
            <person name="Lu T."/>
            <person name="Huang Y."/>
            <person name="Zhao Q."/>
            <person name="Feng Q."/>
            <person name="Zhang L."/>
            <person name="Zhu J."/>
            <person name="Weng Q."/>
            <person name="Mu J."/>
            <person name="Lu Y."/>
            <person name="Fan D."/>
            <person name="Liu Y."/>
            <person name="Guan J."/>
            <person name="Zhang Y."/>
            <person name="Yu S."/>
            <person name="Liu X."/>
            <person name="Zhang Y."/>
            <person name="Hong G."/>
            <person name="Han B."/>
            <person name="Choisne N."/>
            <person name="Demange N."/>
            <person name="Orjeda G."/>
            <person name="Samain S."/>
            <person name="Cattolico L."/>
            <person name="Pelletier E."/>
            <person name="Couloux A."/>
            <person name="Segurens B."/>
            <person name="Wincker P."/>
            <person name="D'Hont A."/>
            <person name="Scarpelli C."/>
            <person name="Weissenbach J."/>
            <person name="Salanoubat M."/>
            <person name="Quetier F."/>
            <person name="Yu Y."/>
            <person name="Kim H.R."/>
            <person name="Rambo T."/>
            <person name="Currie J."/>
            <person name="Collura K."/>
            <person name="Luo M."/>
            <person name="Yang T."/>
            <person name="Ammiraju J.S.S."/>
            <person name="Engler F."/>
            <person name="Soderlund C."/>
            <person name="Wing R.A."/>
            <person name="Palmer L.E."/>
            <person name="de la Bastide M."/>
            <person name="Spiegel L."/>
            <person name="Nascimento L."/>
            <person name="Zutavern T."/>
            <person name="O'Shaughnessy A."/>
            <person name="Dike S."/>
            <person name="Dedhia N."/>
            <person name="Preston R."/>
            <person name="Balija V."/>
            <person name="McCombie W.R."/>
            <person name="Chow T."/>
            <person name="Chen H."/>
            <person name="Chung M."/>
            <person name="Chen C."/>
            <person name="Shaw J."/>
            <person name="Wu H."/>
            <person name="Hsiao K."/>
            <person name="Chao Y."/>
            <person name="Chu M."/>
            <person name="Cheng C."/>
            <person name="Hour A."/>
            <person name="Lee P."/>
            <person name="Lin S."/>
            <person name="Lin Y."/>
            <person name="Liou J."/>
            <person name="Liu S."/>
            <person name="Hsing Y."/>
            <person name="Raghuvanshi S."/>
            <person name="Mohanty A."/>
            <person name="Bharti A.K."/>
            <person name="Gaur A."/>
            <person name="Gupta V."/>
            <person name="Kumar D."/>
            <person name="Ravi V."/>
            <person name="Vij S."/>
            <person name="Kapur A."/>
            <person name="Khurana P."/>
            <person name="Khurana P."/>
            <person name="Khurana J.P."/>
            <person name="Tyagi A.K."/>
            <person name="Gaikwad K."/>
            <person name="Singh A."/>
            <person name="Dalal V."/>
            <person name="Srivastava S."/>
            <person name="Dixit A."/>
            <person name="Pal A.K."/>
            <person name="Ghazi I.A."/>
            <person name="Yadav M."/>
            <person name="Pandit A."/>
            <person name="Bhargava A."/>
            <person name="Sureshbabu K."/>
            <person name="Batra K."/>
            <person name="Sharma T.R."/>
            <person name="Mohapatra T."/>
            <person name="Singh N.K."/>
            <person name="Messing J."/>
            <person name="Nelson A.B."/>
            <person name="Fuks G."/>
            <person name="Kavchok S."/>
            <person name="Keizer G."/>
            <person name="Linton E."/>
            <person name="Llaca V."/>
            <person name="Song R."/>
            <person name="Tanyolac B."/>
            <person name="Young S."/>
            <person name="Ho-Il K."/>
            <person name="Hahn J.H."/>
            <person name="Sangsakoo G."/>
            <person name="Vanavichit A."/>
            <person name="de Mattos Luiz.A.T."/>
            <person name="Zimmer P.D."/>
            <person name="Malone G."/>
            <person name="Dellagostin O."/>
            <person name="de Oliveira A.C."/>
            <person name="Bevan M."/>
            <person name="Bancroft I."/>
            <person name="Minx P."/>
            <person name="Cordum H."/>
            <person name="Wilson R."/>
            <person name="Cheng Z."/>
            <person name="Jin W."/>
            <person name="Jiang J."/>
            <person name="Leong S.A."/>
            <person name="Iwama H."/>
            <person name="Gojobori T."/>
            <person name="Itoh T."/>
            <person name="Niimura Y."/>
            <person name="Fujii Y."/>
            <person name="Habara T."/>
            <person name="Sakai H."/>
            <person name="Sato Y."/>
            <person name="Wilson G."/>
            <person name="Kumar K."/>
            <person name="McCouch S."/>
            <person name="Juretic N."/>
            <person name="Hoen D."/>
            <person name="Wright S."/>
            <person name="Bruskiewich R."/>
            <person name="Bureau T."/>
            <person name="Miyao A."/>
            <person name="Hirochika H."/>
            <person name="Nishikawa T."/>
            <person name="Kadowaki K."/>
            <person name="Sugiura M."/>
            <person name="Burr B."/>
            <person name="Sasaki T."/>
        </authorList>
    </citation>
    <scope>NUCLEOTIDE SEQUENCE [LARGE SCALE GENOMIC DNA]</scope>
    <source>
        <strain evidence="5">cv. Nipponbare</strain>
    </source>
</reference>
<evidence type="ECO:0000256" key="2">
    <source>
        <dbReference type="SAM" id="Phobius"/>
    </source>
</evidence>
<accession>A0A0P0X032</accession>
<reference evidence="3" key="1">
    <citation type="submission" date="2002-05" db="EMBL/GenBank/DDBJ databases">
        <title>Oryza sativa nipponbare(GA3) genomic DNA, chromosome 6, PAC clone:P0485A07.</title>
        <authorList>
            <person name="Sasaki T."/>
            <person name="Matsumoto T."/>
            <person name="Katayose Y."/>
        </authorList>
    </citation>
    <scope>NUCLEOTIDE SEQUENCE</scope>
</reference>
<evidence type="ECO:0000313" key="5">
    <source>
        <dbReference type="Proteomes" id="UP000000763"/>
    </source>
</evidence>
<proteinExistence type="predicted"/>
<name>A0A0P0X032_ORYSJ</name>
<feature type="region of interest" description="Disordered" evidence="1">
    <location>
        <begin position="67"/>
        <end position="89"/>
    </location>
</feature>
<dbReference type="EMBL" id="AP005610">
    <property type="protein sequence ID" value="BAD46282.1"/>
    <property type="molecule type" value="Genomic_DNA"/>
</dbReference>
<dbReference type="EMBL" id="AP005192">
    <property type="protein sequence ID" value="BAD46005.1"/>
    <property type="molecule type" value="Genomic_DNA"/>
</dbReference>
<feature type="compositionally biased region" description="Low complexity" evidence="1">
    <location>
        <begin position="67"/>
        <end position="78"/>
    </location>
</feature>
<evidence type="ECO:0000256" key="1">
    <source>
        <dbReference type="SAM" id="MobiDB-lite"/>
    </source>
</evidence>
<feature type="compositionally biased region" description="Gly residues" evidence="1">
    <location>
        <begin position="79"/>
        <end position="89"/>
    </location>
</feature>
<organism evidence="4 5">
    <name type="scientific">Oryza sativa subsp. japonica</name>
    <name type="common">Rice</name>
    <dbReference type="NCBI Taxonomy" id="39947"/>
    <lineage>
        <taxon>Eukaryota</taxon>
        <taxon>Viridiplantae</taxon>
        <taxon>Streptophyta</taxon>
        <taxon>Embryophyta</taxon>
        <taxon>Tracheophyta</taxon>
        <taxon>Spermatophyta</taxon>
        <taxon>Magnoliopsida</taxon>
        <taxon>Liliopsida</taxon>
        <taxon>Poales</taxon>
        <taxon>Poaceae</taxon>
        <taxon>BOP clade</taxon>
        <taxon>Oryzoideae</taxon>
        <taxon>Oryzeae</taxon>
        <taxon>Oryzinae</taxon>
        <taxon>Oryza</taxon>
        <taxon>Oryza sativa</taxon>
    </lineage>
</organism>
<gene>
    <name evidence="4" type="ORF">OSJNBa0032M14.16</name>
    <name evidence="3" type="ORF">P0485A07.26</name>
</gene>
<protein>
    <submittedName>
        <fullName evidence="4">Uncharacterized protein</fullName>
    </submittedName>
</protein>
<reference evidence="5" key="4">
    <citation type="journal article" date="2008" name="Nucleic Acids Res.">
        <title>The rice annotation project database (RAP-DB): 2008 update.</title>
        <authorList>
            <consortium name="The rice annotation project (RAP)"/>
        </authorList>
    </citation>
    <scope>GENOME REANNOTATION</scope>
    <source>
        <strain evidence="5">cv. Nipponbare</strain>
    </source>
</reference>
<dbReference type="AlphaFoldDB" id="A0A0P0X032"/>
<keyword evidence="2" id="KW-1133">Transmembrane helix</keyword>
<reference evidence="4" key="2">
    <citation type="submission" date="2002-08" db="EMBL/GenBank/DDBJ databases">
        <title>Oryza sativa nipponbare(GA3) genomic DNA, chromosome 6, BAC clone:OSJNBa0032M14.</title>
        <authorList>
            <person name="Sasaki T."/>
            <person name="Matsumoto T."/>
            <person name="Katayose Y."/>
        </authorList>
    </citation>
    <scope>NUCLEOTIDE SEQUENCE</scope>
</reference>
<keyword evidence="2" id="KW-0812">Transmembrane</keyword>